<feature type="transmembrane region" description="Helical" evidence="1">
    <location>
        <begin position="207"/>
        <end position="226"/>
    </location>
</feature>
<protein>
    <recommendedName>
        <fullName evidence="4">Glycosyltransferase RgtA/B/C/D-like domain-containing protein</fullName>
    </recommendedName>
</protein>
<dbReference type="EMBL" id="CP016094">
    <property type="protein sequence ID" value="AOS44931.1"/>
    <property type="molecule type" value="Genomic_DNA"/>
</dbReference>
<feature type="transmembrane region" description="Helical" evidence="1">
    <location>
        <begin position="405"/>
        <end position="422"/>
    </location>
</feature>
<dbReference type="KEGG" id="obg:Verru16b_02000"/>
<keyword evidence="1" id="KW-0472">Membrane</keyword>
<dbReference type="OrthoDB" id="186539at2"/>
<dbReference type="Proteomes" id="UP000095228">
    <property type="component" value="Chromosome"/>
</dbReference>
<keyword evidence="3" id="KW-1185">Reference proteome</keyword>
<dbReference type="RefSeq" id="WP_069962133.1">
    <property type="nucleotide sequence ID" value="NZ_CP016094.1"/>
</dbReference>
<feature type="transmembrane region" description="Helical" evidence="1">
    <location>
        <begin position="381"/>
        <end position="398"/>
    </location>
</feature>
<accession>A0A1D8AVN1</accession>
<name>A0A1D8AVN1_9BACT</name>
<proteinExistence type="predicted"/>
<evidence type="ECO:0000313" key="2">
    <source>
        <dbReference type="EMBL" id="AOS44931.1"/>
    </source>
</evidence>
<sequence>MSPFPLSKPPLWLQTLLLMLLCGAGVAVLFGRWGWADWSQPNWLEGDPVEVYARVRIAGEQPFHALFSFTHLERLGAPFGADWSAYPVPDRLVFVLTGLVARLTGLIAAIHLAAALITTLNAASFYLCARWLRCRWEWAAALATIFAFSTYNIRWGITLSFSQTFLIPPLLLIAARAARPGPAVGPHRGWLVLAAGLGLWLGQANPYVAFFAGIVAGGGLILSLLRRSPGPRLLPLLILLGTLVTSFGLSNHAAIASQLQGSVLTNRGDSALDLRRYALRPADWFVPPADHRVPALAAWGRDYQAARTGPGEFFYNYLGLAGLAGLALLLVQGCQRLRQRRWSRLDPLLGLAWILIFGVAGGLNAWLGAAGLDMFRASTRIGIYALPWALFAAGTWLSRHSVSRSRLTSVLLALFLALVAVWEQTPPLADRTAPTRNFARWQAVADLTARLEQELPPSTRVFQLPVVAFPEAGRTGTMPDYDHFLPLFTSSSLHFSYGPLEGSPALRWMRYVSRLPGRDLVAALEQAGFGLIWLDRRAYRDEGDALAAQLSSAGVAELAPPAGSLPVRLFGLTPAANPVRPDLADPRLNESWDPTAAAASPLLALGGWYPLEQADGNRWRWAQRSAVLGAWHNGTAQAGRLHFRLGAPAGSVVVLRLGGREIWRGPPDPALREIPLPLAPGLNSLEWELIGRTFRPGGTDPRELGFMVENLSLSVP</sequence>
<dbReference type="STRING" id="1838286.Verru16b_02000"/>
<gene>
    <name evidence="2" type="ORF">Verru16b_02000</name>
</gene>
<reference evidence="2 3" key="1">
    <citation type="submission" date="2016-06" db="EMBL/GenBank/DDBJ databases">
        <title>Three novel species with peptidoglycan cell walls form the new genus Lacunisphaera gen. nov. in the family Opitutaceae of the verrucomicrobial subdivision 4.</title>
        <authorList>
            <person name="Rast P."/>
            <person name="Gloeckner I."/>
            <person name="Jogler M."/>
            <person name="Boedeker C."/>
            <person name="Jeske O."/>
            <person name="Wiegand S."/>
            <person name="Reinhardt R."/>
            <person name="Schumann P."/>
            <person name="Rohde M."/>
            <person name="Spring S."/>
            <person name="Gloeckner F.O."/>
            <person name="Jogler C."/>
        </authorList>
    </citation>
    <scope>NUCLEOTIDE SEQUENCE [LARGE SCALE GENOMIC DNA]</scope>
    <source>
        <strain evidence="2 3">IG16b</strain>
    </source>
</reference>
<dbReference type="AlphaFoldDB" id="A0A1D8AVN1"/>
<evidence type="ECO:0000256" key="1">
    <source>
        <dbReference type="SAM" id="Phobius"/>
    </source>
</evidence>
<keyword evidence="1" id="KW-1133">Transmembrane helix</keyword>
<feature type="transmembrane region" description="Helical" evidence="1">
    <location>
        <begin position="12"/>
        <end position="35"/>
    </location>
</feature>
<keyword evidence="1" id="KW-0812">Transmembrane</keyword>
<feature type="transmembrane region" description="Helical" evidence="1">
    <location>
        <begin position="138"/>
        <end position="157"/>
    </location>
</feature>
<feature type="transmembrane region" description="Helical" evidence="1">
    <location>
        <begin position="351"/>
        <end position="369"/>
    </location>
</feature>
<evidence type="ECO:0000313" key="3">
    <source>
        <dbReference type="Proteomes" id="UP000095228"/>
    </source>
</evidence>
<evidence type="ECO:0008006" key="4">
    <source>
        <dbReference type="Google" id="ProtNLM"/>
    </source>
</evidence>
<feature type="transmembrane region" description="Helical" evidence="1">
    <location>
        <begin position="313"/>
        <end position="331"/>
    </location>
</feature>
<feature type="transmembrane region" description="Helical" evidence="1">
    <location>
        <begin position="233"/>
        <end position="255"/>
    </location>
</feature>
<organism evidence="2 3">
    <name type="scientific">Lacunisphaera limnophila</name>
    <dbReference type="NCBI Taxonomy" id="1838286"/>
    <lineage>
        <taxon>Bacteria</taxon>
        <taxon>Pseudomonadati</taxon>
        <taxon>Verrucomicrobiota</taxon>
        <taxon>Opitutia</taxon>
        <taxon>Opitutales</taxon>
        <taxon>Opitutaceae</taxon>
        <taxon>Lacunisphaera</taxon>
    </lineage>
</organism>